<evidence type="ECO:0000256" key="2">
    <source>
        <dbReference type="SAM" id="MobiDB-lite"/>
    </source>
</evidence>
<keyword evidence="6" id="KW-1185">Reference proteome</keyword>
<dbReference type="AlphaFoldDB" id="A0A9P7UUA3"/>
<feature type="compositionally biased region" description="Polar residues" evidence="2">
    <location>
        <begin position="458"/>
        <end position="467"/>
    </location>
</feature>
<feature type="compositionally biased region" description="Polar residues" evidence="2">
    <location>
        <begin position="75"/>
        <end position="100"/>
    </location>
</feature>
<name>A0A9P7UUA3_9AGAR</name>
<dbReference type="Gene3D" id="3.30.1370.50">
    <property type="entry name" value="R3H-like domain"/>
    <property type="match status" value="1"/>
</dbReference>
<dbReference type="KEGG" id="more:E1B28_007690"/>
<feature type="region of interest" description="Disordered" evidence="2">
    <location>
        <begin position="596"/>
        <end position="878"/>
    </location>
</feature>
<feature type="region of interest" description="Disordered" evidence="2">
    <location>
        <begin position="1"/>
        <end position="102"/>
    </location>
</feature>
<feature type="compositionally biased region" description="Polar residues" evidence="2">
    <location>
        <begin position="326"/>
        <end position="342"/>
    </location>
</feature>
<feature type="compositionally biased region" description="Polar residues" evidence="2">
    <location>
        <begin position="704"/>
        <end position="725"/>
    </location>
</feature>
<accession>A0A9P7UUA3</accession>
<feature type="region of interest" description="Disordered" evidence="2">
    <location>
        <begin position="448"/>
        <end position="486"/>
    </location>
</feature>
<gene>
    <name evidence="5" type="ORF">E1B28_007690</name>
</gene>
<dbReference type="CDD" id="cd02642">
    <property type="entry name" value="R3H_encore_like"/>
    <property type="match status" value="1"/>
</dbReference>
<dbReference type="GeneID" id="66076766"/>
<dbReference type="InterPro" id="IPR024771">
    <property type="entry name" value="SUZ"/>
</dbReference>
<feature type="compositionally biased region" description="Low complexity" evidence="2">
    <location>
        <begin position="599"/>
        <end position="611"/>
    </location>
</feature>
<keyword evidence="1" id="KW-0597">Phosphoprotein</keyword>
<evidence type="ECO:0000259" key="3">
    <source>
        <dbReference type="PROSITE" id="PS51061"/>
    </source>
</evidence>
<evidence type="ECO:0000259" key="4">
    <source>
        <dbReference type="PROSITE" id="PS51673"/>
    </source>
</evidence>
<dbReference type="InterPro" id="IPR036867">
    <property type="entry name" value="R3H_dom_sf"/>
</dbReference>
<evidence type="ECO:0000313" key="5">
    <source>
        <dbReference type="EMBL" id="KAG7094070.1"/>
    </source>
</evidence>
<evidence type="ECO:0000313" key="6">
    <source>
        <dbReference type="Proteomes" id="UP001049176"/>
    </source>
</evidence>
<dbReference type="InterPro" id="IPR001374">
    <property type="entry name" value="R3H_dom"/>
</dbReference>
<feature type="compositionally biased region" description="Low complexity" evidence="2">
    <location>
        <begin position="283"/>
        <end position="297"/>
    </location>
</feature>
<dbReference type="OrthoDB" id="278430at2759"/>
<feature type="region of interest" description="Disordered" evidence="2">
    <location>
        <begin position="205"/>
        <end position="252"/>
    </location>
</feature>
<dbReference type="RefSeq" id="XP_043010540.1">
    <property type="nucleotide sequence ID" value="XM_043152454.1"/>
</dbReference>
<feature type="compositionally biased region" description="Low complexity" evidence="2">
    <location>
        <begin position="343"/>
        <end position="355"/>
    </location>
</feature>
<protein>
    <recommendedName>
        <fullName evidence="7">SUZ domain-containing protein</fullName>
    </recommendedName>
</protein>
<dbReference type="Pfam" id="PF12752">
    <property type="entry name" value="SUZ"/>
    <property type="match status" value="1"/>
</dbReference>
<dbReference type="PANTHER" id="PTHR15672:SF8">
    <property type="entry name" value="PROTEIN ENCORE"/>
    <property type="match status" value="1"/>
</dbReference>
<feature type="compositionally biased region" description="Polar residues" evidence="2">
    <location>
        <begin position="775"/>
        <end position="797"/>
    </location>
</feature>
<reference evidence="5" key="1">
    <citation type="journal article" date="2021" name="Genome Biol. Evol.">
        <title>The assembled and annotated genome of the fairy-ring fungus Marasmius oreades.</title>
        <authorList>
            <person name="Hiltunen M."/>
            <person name="Ament-Velasquez S.L."/>
            <person name="Johannesson H."/>
        </authorList>
    </citation>
    <scope>NUCLEOTIDE SEQUENCE</scope>
    <source>
        <strain evidence="5">03SP1</strain>
    </source>
</reference>
<feature type="compositionally biased region" description="Low complexity" evidence="2">
    <location>
        <begin position="629"/>
        <end position="667"/>
    </location>
</feature>
<dbReference type="PROSITE" id="PS51061">
    <property type="entry name" value="R3H"/>
    <property type="match status" value="1"/>
</dbReference>
<feature type="compositionally biased region" description="Low complexity" evidence="2">
    <location>
        <begin position="233"/>
        <end position="248"/>
    </location>
</feature>
<sequence length="878" mass="93484">MSLEHIAFTPAIHPRHQISAFSEPNSRVPSPPPVKTMPESHPNVVTASSSATSLFASSSSDASSESPSPSITDAARSSSPTMSLNGSQLQNGEPATQPSQVPDVDPQILEALRNKDRLYVLKLGELMEGLIIDRNRQRVELLPSTSYQRMLVHRCSAYYKLTPDSDQISKMIYVSLTSESRIPLKRLADLVPAEPMAQPAFKIMRRTQQGRKPHSSTSSVTGEEADLSDMEPSEAGSMGGRSSAAGGSHQKRMTIEEREAAYQEARSRIFNDYEERGRDREPSASSSTLSLSASNSGGSVGDVDDSSNSLATESERSGPSFARRSANMSTPSSSRSYRTGFTSNGSGSSRDSRAASPSFTYASLYEPAVSSAPPYDPSATGYPPTSYMYHYQQPSNAPYPHYPYYPYPYAHIPPPSQNTAEASTPSEMYSSQPPPAMMYGPPYMWPSPPNQPPIHTVSPVQHQNSSSGQIPGVPQPPQPQPAQSQQQYYMPPPPHGYYPMPGYYTPPAGQPMHHPPPPGAPQFFDDTRIMNSSVPGNGNSNLYMGGEDYSQRSGGHGAGFNNRNNGRGGYASGKTRGGVPARSAWSYGPGIGMGGMPIGSGNSSSSSSVNGEAVGPRFNSSMRRISNTSAGSSGQYRSSSAGDEAASQTSSTSSSSRRTYTSTTSSQHPLPARPDWAVGLKPDLNHLHNGSRNLSPISPPRSVNGGSSHSNSPRTRGPQDQTTLPILQANDFPPLTSIPSEKRSSAPAVGGAWTNAASRSLLMTPPTGHGGQGNVHHTSQAPALQLGQHSIAHNNDAVQRLEDNSSYERPPPKATELYDPKAGSKRGRPNNGMHAGQAMGRGSFSPPETDIAEQLGSMSLSGDPGPQQPLSYPPAGLS</sequence>
<organism evidence="5 6">
    <name type="scientific">Marasmius oreades</name>
    <name type="common">fairy-ring Marasmius</name>
    <dbReference type="NCBI Taxonomy" id="181124"/>
    <lineage>
        <taxon>Eukaryota</taxon>
        <taxon>Fungi</taxon>
        <taxon>Dikarya</taxon>
        <taxon>Basidiomycota</taxon>
        <taxon>Agaricomycotina</taxon>
        <taxon>Agaricomycetes</taxon>
        <taxon>Agaricomycetidae</taxon>
        <taxon>Agaricales</taxon>
        <taxon>Marasmiineae</taxon>
        <taxon>Marasmiaceae</taxon>
        <taxon>Marasmius</taxon>
    </lineage>
</organism>
<feature type="region of interest" description="Disordered" evidence="2">
    <location>
        <begin position="272"/>
        <end position="355"/>
    </location>
</feature>
<dbReference type="PANTHER" id="PTHR15672">
    <property type="entry name" value="CAMP-REGULATED PHOSPHOPROTEIN 21 RELATED R3H DOMAIN CONTAINING PROTEIN"/>
    <property type="match status" value="1"/>
</dbReference>
<feature type="compositionally biased region" description="Polar residues" evidence="2">
    <location>
        <begin position="19"/>
        <end position="28"/>
    </location>
</feature>
<dbReference type="InterPro" id="IPR051937">
    <property type="entry name" value="R3H_domain_containing"/>
</dbReference>
<feature type="compositionally biased region" description="Acidic residues" evidence="2">
    <location>
        <begin position="223"/>
        <end position="232"/>
    </location>
</feature>
<dbReference type="SUPFAM" id="SSF82708">
    <property type="entry name" value="R3H domain"/>
    <property type="match status" value="1"/>
</dbReference>
<feature type="compositionally biased region" description="Basic residues" evidence="2">
    <location>
        <begin position="205"/>
        <end position="214"/>
    </location>
</feature>
<proteinExistence type="predicted"/>
<evidence type="ECO:0008006" key="7">
    <source>
        <dbReference type="Google" id="ProtNLM"/>
    </source>
</evidence>
<comment type="caution">
    <text evidence="5">The sequence shown here is derived from an EMBL/GenBank/DDBJ whole genome shotgun (WGS) entry which is preliminary data.</text>
</comment>
<dbReference type="GO" id="GO:0003676">
    <property type="term" value="F:nucleic acid binding"/>
    <property type="evidence" value="ECO:0007669"/>
    <property type="project" value="UniProtKB-UniRule"/>
</dbReference>
<dbReference type="Proteomes" id="UP001049176">
    <property type="component" value="Chromosome 4"/>
</dbReference>
<evidence type="ECO:0000256" key="1">
    <source>
        <dbReference type="ARBA" id="ARBA00022553"/>
    </source>
</evidence>
<feature type="domain" description="SUZ" evidence="4">
    <location>
        <begin position="181"/>
        <end position="274"/>
    </location>
</feature>
<dbReference type="EMBL" id="CM032184">
    <property type="protein sequence ID" value="KAG7094070.1"/>
    <property type="molecule type" value="Genomic_DNA"/>
</dbReference>
<feature type="compositionally biased region" description="Polar residues" evidence="2">
    <location>
        <begin position="618"/>
        <end position="628"/>
    </location>
</feature>
<feature type="compositionally biased region" description="Low complexity" evidence="2">
    <location>
        <begin position="47"/>
        <end position="70"/>
    </location>
</feature>
<dbReference type="PROSITE" id="PS51673">
    <property type="entry name" value="SUZ"/>
    <property type="match status" value="1"/>
</dbReference>
<feature type="domain" description="R3H" evidence="3">
    <location>
        <begin position="117"/>
        <end position="180"/>
    </location>
</feature>
<feature type="region of interest" description="Disordered" evidence="2">
    <location>
        <begin position="549"/>
        <end position="581"/>
    </location>
</feature>
<feature type="compositionally biased region" description="Basic and acidic residues" evidence="2">
    <location>
        <begin position="272"/>
        <end position="282"/>
    </location>
</feature>